<dbReference type="InterPro" id="IPR032675">
    <property type="entry name" value="LRR_dom_sf"/>
</dbReference>
<dbReference type="Gene3D" id="3.80.10.10">
    <property type="entry name" value="Ribonuclease Inhibitor"/>
    <property type="match status" value="1"/>
</dbReference>
<gene>
    <name evidence="8" type="ORF">ILEXP_LOCUS28709</name>
</gene>
<evidence type="ECO:0000313" key="9">
    <source>
        <dbReference type="Proteomes" id="UP001642360"/>
    </source>
</evidence>
<dbReference type="AlphaFoldDB" id="A0ABC8SVQ3"/>
<sequence>MAKTFSLFPVLIFLVMNSFMASSHTMTNLTTDESALLAFKAHITSDPYNILATNWSTSTTICNWTGVSCSVRHRRVTALNLSDMGLQGTIAPHLGNLSFLASLDISFNSFHGFLPQELAHLGRLKEVDLSFNEFTGQIPSWFGTFTDLQHMRLYNNSFQCFGRSSALASTSMVELIARFRFS</sequence>
<dbReference type="InterPro" id="IPR013210">
    <property type="entry name" value="LRR_N_plant-typ"/>
</dbReference>
<accession>A0ABC8SVQ3</accession>
<dbReference type="Pfam" id="PF00560">
    <property type="entry name" value="LRR_1"/>
    <property type="match status" value="2"/>
</dbReference>
<protein>
    <recommendedName>
        <fullName evidence="7">Leucine-rich repeat-containing N-terminal plant-type domain-containing protein</fullName>
    </recommendedName>
</protein>
<dbReference type="PANTHER" id="PTHR48060:SF21">
    <property type="entry name" value="L DOMAIN-LIKE PROTEIN"/>
    <property type="match status" value="1"/>
</dbReference>
<proteinExistence type="predicted"/>
<dbReference type="InterPro" id="IPR001611">
    <property type="entry name" value="Leu-rich_rpt"/>
</dbReference>
<organism evidence="8 9">
    <name type="scientific">Ilex paraguariensis</name>
    <name type="common">yerba mate</name>
    <dbReference type="NCBI Taxonomy" id="185542"/>
    <lineage>
        <taxon>Eukaryota</taxon>
        <taxon>Viridiplantae</taxon>
        <taxon>Streptophyta</taxon>
        <taxon>Embryophyta</taxon>
        <taxon>Tracheophyta</taxon>
        <taxon>Spermatophyta</taxon>
        <taxon>Magnoliopsida</taxon>
        <taxon>eudicotyledons</taxon>
        <taxon>Gunneridae</taxon>
        <taxon>Pentapetalae</taxon>
        <taxon>asterids</taxon>
        <taxon>campanulids</taxon>
        <taxon>Aquifoliales</taxon>
        <taxon>Aquifoliaceae</taxon>
        <taxon>Ilex</taxon>
    </lineage>
</organism>
<evidence type="ECO:0000259" key="7">
    <source>
        <dbReference type="Pfam" id="PF08263"/>
    </source>
</evidence>
<keyword evidence="2" id="KW-0433">Leucine-rich repeat</keyword>
<feature type="chain" id="PRO_5044768068" description="Leucine-rich repeat-containing N-terminal plant-type domain-containing protein" evidence="6">
    <location>
        <begin position="24"/>
        <end position="182"/>
    </location>
</feature>
<dbReference type="SUPFAM" id="SSF52058">
    <property type="entry name" value="L domain-like"/>
    <property type="match status" value="1"/>
</dbReference>
<dbReference type="Proteomes" id="UP001642360">
    <property type="component" value="Unassembled WGS sequence"/>
</dbReference>
<dbReference type="FunFam" id="3.80.10.10:FF:000400">
    <property type="entry name" value="Nuclear pore complex protein NUP107"/>
    <property type="match status" value="1"/>
</dbReference>
<evidence type="ECO:0000256" key="6">
    <source>
        <dbReference type="SAM" id="SignalP"/>
    </source>
</evidence>
<comment type="caution">
    <text evidence="8">The sequence shown here is derived from an EMBL/GenBank/DDBJ whole genome shotgun (WGS) entry which is preliminary data.</text>
</comment>
<evidence type="ECO:0000256" key="5">
    <source>
        <dbReference type="ARBA" id="ARBA00023136"/>
    </source>
</evidence>
<feature type="domain" description="Leucine-rich repeat-containing N-terminal plant-type" evidence="7">
    <location>
        <begin position="31"/>
        <end position="70"/>
    </location>
</feature>
<dbReference type="GO" id="GO:0016020">
    <property type="term" value="C:membrane"/>
    <property type="evidence" value="ECO:0007669"/>
    <property type="project" value="UniProtKB-SubCell"/>
</dbReference>
<dbReference type="EMBL" id="CAUOFW020003439">
    <property type="protein sequence ID" value="CAK9159986.1"/>
    <property type="molecule type" value="Genomic_DNA"/>
</dbReference>
<comment type="subcellular location">
    <subcellularLocation>
        <location evidence="1">Membrane</location>
    </subcellularLocation>
</comment>
<dbReference type="PANTHER" id="PTHR48060">
    <property type="entry name" value="DNA DAMAGE-REPAIR/TOLERATION PROTEIN DRT100"/>
    <property type="match status" value="1"/>
</dbReference>
<keyword evidence="5" id="KW-0472">Membrane</keyword>
<evidence type="ECO:0000256" key="1">
    <source>
        <dbReference type="ARBA" id="ARBA00004370"/>
    </source>
</evidence>
<dbReference type="Pfam" id="PF08263">
    <property type="entry name" value="LRRNT_2"/>
    <property type="match status" value="1"/>
</dbReference>
<name>A0ABC8SVQ3_9AQUA</name>
<keyword evidence="9" id="KW-1185">Reference proteome</keyword>
<dbReference type="InterPro" id="IPR053211">
    <property type="entry name" value="DNA_repair-toleration"/>
</dbReference>
<evidence type="ECO:0000256" key="3">
    <source>
        <dbReference type="ARBA" id="ARBA00022729"/>
    </source>
</evidence>
<keyword evidence="4" id="KW-0677">Repeat</keyword>
<reference evidence="8 9" key="1">
    <citation type="submission" date="2024-02" db="EMBL/GenBank/DDBJ databases">
        <authorList>
            <person name="Vignale AGUSTIN F."/>
            <person name="Sosa J E."/>
            <person name="Modenutti C."/>
        </authorList>
    </citation>
    <scope>NUCLEOTIDE SEQUENCE [LARGE SCALE GENOMIC DNA]</scope>
</reference>
<feature type="signal peptide" evidence="6">
    <location>
        <begin position="1"/>
        <end position="23"/>
    </location>
</feature>
<keyword evidence="3 6" id="KW-0732">Signal</keyword>
<evidence type="ECO:0000256" key="4">
    <source>
        <dbReference type="ARBA" id="ARBA00022737"/>
    </source>
</evidence>
<evidence type="ECO:0000256" key="2">
    <source>
        <dbReference type="ARBA" id="ARBA00022614"/>
    </source>
</evidence>
<evidence type="ECO:0000313" key="8">
    <source>
        <dbReference type="EMBL" id="CAK9159986.1"/>
    </source>
</evidence>